<dbReference type="HOGENOM" id="CLU_732269_0_0_1"/>
<dbReference type="Pfam" id="PF03000">
    <property type="entry name" value="NPH3"/>
    <property type="match status" value="1"/>
</dbReference>
<dbReference type="AlphaFoldDB" id="A0A0D3CBH5"/>
<accession>A0A0D3CBH5</accession>
<feature type="region of interest" description="Disordered" evidence="1">
    <location>
        <begin position="164"/>
        <end position="184"/>
    </location>
</feature>
<evidence type="ECO:0000259" key="2">
    <source>
        <dbReference type="Pfam" id="PF03000"/>
    </source>
</evidence>
<reference evidence="3" key="2">
    <citation type="submission" date="2015-03" db="UniProtKB">
        <authorList>
            <consortium name="EnsemblPlants"/>
        </authorList>
    </citation>
    <scope>IDENTIFICATION</scope>
</reference>
<evidence type="ECO:0000313" key="3">
    <source>
        <dbReference type="EnsemblPlants" id="Bo5g027360.1"/>
    </source>
</evidence>
<reference evidence="3 4" key="1">
    <citation type="journal article" date="2014" name="Genome Biol.">
        <title>Transcriptome and methylome profiling reveals relics of genome dominance in the mesopolyploid Brassica oleracea.</title>
        <authorList>
            <person name="Parkin I.A."/>
            <person name="Koh C."/>
            <person name="Tang H."/>
            <person name="Robinson S.J."/>
            <person name="Kagale S."/>
            <person name="Clarke W.E."/>
            <person name="Town C.D."/>
            <person name="Nixon J."/>
            <person name="Krishnakumar V."/>
            <person name="Bidwell S.L."/>
            <person name="Denoeud F."/>
            <person name="Belcram H."/>
            <person name="Links M.G."/>
            <person name="Just J."/>
            <person name="Clarke C."/>
            <person name="Bender T."/>
            <person name="Huebert T."/>
            <person name="Mason A.S."/>
            <person name="Pires J.C."/>
            <person name="Barker G."/>
            <person name="Moore J."/>
            <person name="Walley P.G."/>
            <person name="Manoli S."/>
            <person name="Batley J."/>
            <person name="Edwards D."/>
            <person name="Nelson M.N."/>
            <person name="Wang X."/>
            <person name="Paterson A.H."/>
            <person name="King G."/>
            <person name="Bancroft I."/>
            <person name="Chalhoub B."/>
            <person name="Sharpe A.G."/>
        </authorList>
    </citation>
    <scope>NUCLEOTIDE SEQUENCE</scope>
    <source>
        <strain evidence="3 4">cv. TO1000</strain>
    </source>
</reference>
<organism evidence="3 4">
    <name type="scientific">Brassica oleracea var. oleracea</name>
    <dbReference type="NCBI Taxonomy" id="109376"/>
    <lineage>
        <taxon>Eukaryota</taxon>
        <taxon>Viridiplantae</taxon>
        <taxon>Streptophyta</taxon>
        <taxon>Embryophyta</taxon>
        <taxon>Tracheophyta</taxon>
        <taxon>Spermatophyta</taxon>
        <taxon>Magnoliopsida</taxon>
        <taxon>eudicotyledons</taxon>
        <taxon>Gunneridae</taxon>
        <taxon>Pentapetalae</taxon>
        <taxon>rosids</taxon>
        <taxon>malvids</taxon>
        <taxon>Brassicales</taxon>
        <taxon>Brassicaceae</taxon>
        <taxon>Brassiceae</taxon>
        <taxon>Brassica</taxon>
    </lineage>
</organism>
<dbReference type="EnsemblPlants" id="Bo5g027360.1">
    <property type="protein sequence ID" value="Bo5g027360.1"/>
    <property type="gene ID" value="Bo5g027360"/>
</dbReference>
<evidence type="ECO:0000256" key="1">
    <source>
        <dbReference type="SAM" id="MobiDB-lite"/>
    </source>
</evidence>
<feature type="compositionally biased region" description="Acidic residues" evidence="1">
    <location>
        <begin position="164"/>
        <end position="180"/>
    </location>
</feature>
<keyword evidence="4" id="KW-1185">Reference proteome</keyword>
<dbReference type="OMA" id="IEDPMTP"/>
<dbReference type="Gramene" id="Bo5g027360.1">
    <property type="protein sequence ID" value="Bo5g027360.1"/>
    <property type="gene ID" value="Bo5g027360"/>
</dbReference>
<evidence type="ECO:0000313" key="4">
    <source>
        <dbReference type="Proteomes" id="UP000032141"/>
    </source>
</evidence>
<dbReference type="InterPro" id="IPR027356">
    <property type="entry name" value="NPH3_dom"/>
</dbReference>
<dbReference type="Proteomes" id="UP000032141">
    <property type="component" value="Chromosome C5"/>
</dbReference>
<sequence>MTSSLGCFIDSLPHLNTSFLQLQVRVIEGSHNSVDESRCRKNCLTDCARAQRTVLAGGATAKFEALKVHQMIDKTQRKRLCRILDCNKLSVEASKQACCTESAASIESNGIEDPMTPPDLVDQIHDEIDEEAPPSAVVLLPASVPLTVAAASVVNIVAGDNEIGEEAADEHETDEEVGDDNSDKGPTFVRSLGAWSKPLHFTPPPTPPEPATPRFEATEMLQSQIDSFWPSIGEVIVNGPKKKGHLFPKNSVTQMPVDKIPPQALKEDGSLRFPWAARMNQSSRNLFRATEPTYQLNGTPQVTIPSKVLKLGPENKEEYVVEQFHRCSSPPGGLIHVVLNRLWGRQSANVDPSHSPIMEVIPSHSIILEEPSSSANEQ</sequence>
<protein>
    <recommendedName>
        <fullName evidence="2">NPH3 domain-containing protein</fullName>
    </recommendedName>
</protein>
<name>A0A0D3CBH5_BRAOL</name>
<feature type="domain" description="NPH3" evidence="2">
    <location>
        <begin position="66"/>
        <end position="94"/>
    </location>
</feature>
<proteinExistence type="predicted"/>